<feature type="transmembrane region" description="Helical" evidence="1">
    <location>
        <begin position="247"/>
        <end position="270"/>
    </location>
</feature>
<dbReference type="Pfam" id="PF01148">
    <property type="entry name" value="CTP_transf_1"/>
    <property type="match status" value="1"/>
</dbReference>
<dbReference type="GO" id="GO:0016779">
    <property type="term" value="F:nucleotidyltransferase activity"/>
    <property type="evidence" value="ECO:0007669"/>
    <property type="project" value="UniProtKB-KW"/>
</dbReference>
<dbReference type="GO" id="GO:0005886">
    <property type="term" value="C:plasma membrane"/>
    <property type="evidence" value="ECO:0007669"/>
    <property type="project" value="TreeGrafter"/>
</dbReference>
<keyword evidence="3" id="KW-1185">Reference proteome</keyword>
<dbReference type="EMBL" id="JABBFW010000033">
    <property type="protein sequence ID" value="NML18464.1"/>
    <property type="molecule type" value="Genomic_DNA"/>
</dbReference>
<keyword evidence="2" id="KW-0808">Transferase</keyword>
<keyword evidence="1" id="KW-1133">Transmembrane helix</keyword>
<name>A0A848FGI6_9BURK</name>
<dbReference type="AlphaFoldDB" id="A0A848FGI6"/>
<gene>
    <name evidence="2" type="ORF">HHL10_26185</name>
</gene>
<feature type="transmembrane region" description="Helical" evidence="1">
    <location>
        <begin position="184"/>
        <end position="202"/>
    </location>
</feature>
<sequence>MPTLSPYFLRTGALLLAILVIASLIGAVLHARTGGASETVHNLNARIRAWWVMVAVLFVAMALGPLATVVVFGFSSFMALREFLTLTPTKSSDYWALFLAFFVALPVQYVLLGVQWYGLFAIFIPVYMFGLISSASALAQDTEDFLSRNARIIFALMAAVYGVSHAPALLMLRIPGFEGRNVELLFFFTFTVQISDVLQYVFGKLFGRHKLVPRLSPNKTWEGLIGGALTTVVLGAALHGVTPFGPWVAALMAAQIVACGVLSGLVMSAVKRSLGAKDWGHGIAGHGGYMDRLDSITFAAPVFSHLVRYFWTP</sequence>
<feature type="transmembrane region" description="Helical" evidence="1">
    <location>
        <begin position="7"/>
        <end position="29"/>
    </location>
</feature>
<comment type="caution">
    <text evidence="2">The sequence shown here is derived from an EMBL/GenBank/DDBJ whole genome shotgun (WGS) entry which is preliminary data.</text>
</comment>
<accession>A0A848FGI6</accession>
<evidence type="ECO:0000313" key="2">
    <source>
        <dbReference type="EMBL" id="NML18464.1"/>
    </source>
</evidence>
<keyword evidence="2" id="KW-0548">Nucleotidyltransferase</keyword>
<evidence type="ECO:0000313" key="3">
    <source>
        <dbReference type="Proteomes" id="UP000574067"/>
    </source>
</evidence>
<evidence type="ECO:0000256" key="1">
    <source>
        <dbReference type="SAM" id="Phobius"/>
    </source>
</evidence>
<reference evidence="2 3" key="1">
    <citation type="submission" date="2020-04" db="EMBL/GenBank/DDBJ databases">
        <title>Azohydromonas sp. isolated from soil.</title>
        <authorList>
            <person name="Dahal R.H."/>
        </authorList>
    </citation>
    <scope>NUCLEOTIDE SEQUENCE [LARGE SCALE GENOMIC DNA]</scope>
    <source>
        <strain evidence="2 3">G-1-1-14</strain>
    </source>
</reference>
<dbReference type="GO" id="GO:0009273">
    <property type="term" value="P:peptidoglycan-based cell wall biogenesis"/>
    <property type="evidence" value="ECO:0007669"/>
    <property type="project" value="TreeGrafter"/>
</dbReference>
<feature type="transmembrane region" description="Helical" evidence="1">
    <location>
        <begin position="94"/>
        <end position="111"/>
    </location>
</feature>
<feature type="transmembrane region" description="Helical" evidence="1">
    <location>
        <begin position="117"/>
        <end position="139"/>
    </location>
</feature>
<dbReference type="PANTHER" id="PTHR43535">
    <property type="entry name" value="PHOSPHATIDATE CYTIDYLYLTRANSFERASE"/>
    <property type="match status" value="1"/>
</dbReference>
<dbReference type="Proteomes" id="UP000574067">
    <property type="component" value="Unassembled WGS sequence"/>
</dbReference>
<feature type="transmembrane region" description="Helical" evidence="1">
    <location>
        <begin position="151"/>
        <end position="172"/>
    </location>
</feature>
<proteinExistence type="predicted"/>
<organism evidence="2 3">
    <name type="scientific">Azohydromonas caseinilytica</name>
    <dbReference type="NCBI Taxonomy" id="2728836"/>
    <lineage>
        <taxon>Bacteria</taxon>
        <taxon>Pseudomonadati</taxon>
        <taxon>Pseudomonadota</taxon>
        <taxon>Betaproteobacteria</taxon>
        <taxon>Burkholderiales</taxon>
        <taxon>Sphaerotilaceae</taxon>
        <taxon>Azohydromonas</taxon>
    </lineage>
</organism>
<keyword evidence="1" id="KW-0472">Membrane</keyword>
<dbReference type="PANTHER" id="PTHR43535:SF1">
    <property type="entry name" value="PHOSPHATIDATE CYTIDYLYLTRANSFERASE"/>
    <property type="match status" value="1"/>
</dbReference>
<keyword evidence="1" id="KW-0812">Transmembrane</keyword>
<feature type="transmembrane region" description="Helical" evidence="1">
    <location>
        <begin position="223"/>
        <end position="241"/>
    </location>
</feature>
<protein>
    <submittedName>
        <fullName evidence="2">Phosphatidate cytidylyltransferase</fullName>
    </submittedName>
</protein>
<feature type="transmembrane region" description="Helical" evidence="1">
    <location>
        <begin position="49"/>
        <end position="74"/>
    </location>
</feature>